<proteinExistence type="predicted"/>
<dbReference type="NCBIfam" id="TIGR03159">
    <property type="entry name" value="cas_Csc1"/>
    <property type="match status" value="1"/>
</dbReference>
<dbReference type="Proteomes" id="UP001065682">
    <property type="component" value="Unassembled WGS sequence"/>
</dbReference>
<dbReference type="Pfam" id="PF26241">
    <property type="entry name" value="Cas_Csc1"/>
    <property type="match status" value="1"/>
</dbReference>
<evidence type="ECO:0000313" key="1">
    <source>
        <dbReference type="EMBL" id="MCT8338309.1"/>
    </source>
</evidence>
<dbReference type="EMBL" id="VHLL01000012">
    <property type="protein sequence ID" value="MCT8338309.1"/>
    <property type="molecule type" value="Genomic_DNA"/>
</dbReference>
<reference evidence="1" key="1">
    <citation type="submission" date="2019-06" db="EMBL/GenBank/DDBJ databases">
        <title>Methanoculleus strain from Tamsui River, Taipei, Taiwan.</title>
        <authorList>
            <person name="You Y.-T."/>
            <person name="Chen S.-C."/>
            <person name="Lai S.-J."/>
            <person name="Lee Y.-C."/>
            <person name="Lai M.-C."/>
        </authorList>
    </citation>
    <scope>NUCLEOTIDE SEQUENCE</scope>
    <source>
        <strain evidence="1">Afa-1</strain>
    </source>
</reference>
<dbReference type="AlphaFoldDB" id="A0A9E5DF42"/>
<dbReference type="InterPro" id="IPR017576">
    <property type="entry name" value="CRISPR-assoc_prot_Csc1"/>
</dbReference>
<comment type="caution">
    <text evidence="1">The sequence shown here is derived from an EMBL/GenBank/DDBJ whole genome shotgun (WGS) entry which is preliminary data.</text>
</comment>
<protein>
    <submittedName>
        <fullName evidence="1">Type I-D CRISPR-associated protein Cas5/Csc1</fullName>
    </submittedName>
</protein>
<sequence length="249" mass="28117">MSQVSSSPNNGAGTRAFEGVLELMSELFFASLEPGNNYVTRPIILNTALYYALGYAQGNYVNKPVNKRSKKQQPAYIEETNGIVDTIYVSPARPIGDIHYTSENSNARSDEYIQYNRLKEQKNSPTGKIGTRKQIQPGARFRFFVLTFDGSEPDMPPYIRVGKKRSKALVTWREVPVSMTDGEFLMNHPVLVDDLAEMPLGDLSFQRMQPFDVIERGRFIEPHLVLDCGAPAGRFALPASIRFLRRYRA</sequence>
<name>A0A9E5DF42_9EURY</name>
<accession>A0A9E5DF42</accession>
<keyword evidence="2" id="KW-1185">Reference proteome</keyword>
<organism evidence="1 2">
    <name type="scientific">Methanoculleus formosensis</name>
    <dbReference type="NCBI Taxonomy" id="2590886"/>
    <lineage>
        <taxon>Archaea</taxon>
        <taxon>Methanobacteriati</taxon>
        <taxon>Methanobacteriota</taxon>
        <taxon>Stenosarchaea group</taxon>
        <taxon>Methanomicrobia</taxon>
        <taxon>Methanomicrobiales</taxon>
        <taxon>Methanomicrobiaceae</taxon>
        <taxon>Methanoculleus</taxon>
    </lineage>
</organism>
<gene>
    <name evidence="1" type="primary">cas5d</name>
    <name evidence="1" type="ORF">FKB36_12640</name>
</gene>
<evidence type="ECO:0000313" key="2">
    <source>
        <dbReference type="Proteomes" id="UP001065682"/>
    </source>
</evidence>